<feature type="transmembrane region" description="Helical" evidence="2">
    <location>
        <begin position="489"/>
        <end position="508"/>
    </location>
</feature>
<keyword evidence="2" id="KW-1133">Transmembrane helix</keyword>
<dbReference type="Proteomes" id="UP000576393">
    <property type="component" value="Unassembled WGS sequence"/>
</dbReference>
<feature type="domain" description="Cell wall-active antibiotics response LiaF-like C-terminal" evidence="4">
    <location>
        <begin position="537"/>
        <end position="634"/>
    </location>
</feature>
<feature type="compositionally biased region" description="Low complexity" evidence="1">
    <location>
        <begin position="349"/>
        <end position="365"/>
    </location>
</feature>
<dbReference type="InterPro" id="IPR024425">
    <property type="entry name" value="LiaF-like_C"/>
</dbReference>
<dbReference type="Pfam" id="PF09922">
    <property type="entry name" value="LiaF-like_C"/>
    <property type="match status" value="1"/>
</dbReference>
<feature type="compositionally biased region" description="Low complexity" evidence="1">
    <location>
        <begin position="12"/>
        <end position="30"/>
    </location>
</feature>
<gene>
    <name evidence="5" type="ORF">HDA43_002177</name>
</gene>
<feature type="compositionally biased region" description="Basic and acidic residues" evidence="1">
    <location>
        <begin position="190"/>
        <end position="199"/>
    </location>
</feature>
<keyword evidence="2" id="KW-0472">Membrane</keyword>
<feature type="region of interest" description="Disordered" evidence="1">
    <location>
        <begin position="171"/>
        <end position="411"/>
    </location>
</feature>
<feature type="compositionally biased region" description="Low complexity" evidence="1">
    <location>
        <begin position="262"/>
        <end position="315"/>
    </location>
</feature>
<proteinExistence type="predicted"/>
<reference evidence="5 6" key="1">
    <citation type="submission" date="2020-07" db="EMBL/GenBank/DDBJ databases">
        <title>Sequencing the genomes of 1000 actinobacteria strains.</title>
        <authorList>
            <person name="Klenk H.-P."/>
        </authorList>
    </citation>
    <scope>NUCLEOTIDE SEQUENCE [LARGE SCALE GENOMIC DNA]</scope>
    <source>
        <strain evidence="5 6">DSM 45763</strain>
    </source>
</reference>
<feature type="transmembrane region" description="Helical" evidence="2">
    <location>
        <begin position="111"/>
        <end position="128"/>
    </location>
</feature>
<sequence>MTDSGNAHDPASTPTGSSSPFTSGTGPSSPLASGGRGPLRRGDEGRMLTGVCAGLGRHTGVDPLLFRLGFAMLVLGSGIGIMLYVAAFLLMREPDGGPGYMEQWTRRSFDGETVLALLAGVFTLGLIVNVSSGGIGTGTVVVGTLFAIALMAAHSRGVDLLATLRSLPERLRGSRVPDGSGTPYGGPHGGFRDEHREPHAGPYGGSLAGTAVFDPARPAAFAEGPHAAPPEPAAPVRPAGPAGSRPAAAPGPSGVTERRPAPEGMPAGPEAAPGAAPAGSPAGASPAEPQTEVFPGVGPVPGSEPEPQTAVFPEVGPVPEPEPAAAASVGSPPGEDDRPAGPSPTGSHAGPFASSASPAGPFTPSYDSSGEPFSPYGPYRPLDPGRRQPYDRPYDRPYGGPPGGYDDPYDLALLGGPVETSVRHERRERPERPRSFVAGVTLILALIVGGITLAAQSASDAAGMTVAGGAVLVVIGGGLLVAAWFGRGAALVAAGTLISIAVLTASLLSGMPGRFGTYDWAPATMSEITGKGGGDYAIGVGDGTVDLSALQLPAGSRTLVEASVAIGEMLVIVPPTARVEVEGTAKLGDVKIDQMVQGGTGVRHVRVLKPEAPPKGAPATIVLRISAGIGDVEVRRAA</sequence>
<evidence type="ECO:0000256" key="1">
    <source>
        <dbReference type="SAM" id="MobiDB-lite"/>
    </source>
</evidence>
<evidence type="ECO:0000259" key="4">
    <source>
        <dbReference type="Pfam" id="PF09922"/>
    </source>
</evidence>
<feature type="compositionally biased region" description="Low complexity" evidence="1">
    <location>
        <begin position="236"/>
        <end position="254"/>
    </location>
</feature>
<dbReference type="EMBL" id="JACCCO010000001">
    <property type="protein sequence ID" value="NYF40018.1"/>
    <property type="molecule type" value="Genomic_DNA"/>
</dbReference>
<feature type="region of interest" description="Disordered" evidence="1">
    <location>
        <begin position="1"/>
        <end position="40"/>
    </location>
</feature>
<feature type="transmembrane region" description="Helical" evidence="2">
    <location>
        <begin position="134"/>
        <end position="153"/>
    </location>
</feature>
<dbReference type="RefSeq" id="WP_179819580.1">
    <property type="nucleotide sequence ID" value="NZ_JACCCO010000001.1"/>
</dbReference>
<protein>
    <submittedName>
        <fullName evidence="5">Phage shock protein PspC (Stress-responsive transcriptional regulator)</fullName>
    </submittedName>
</protein>
<dbReference type="AlphaFoldDB" id="A0A852UWW3"/>
<keyword evidence="6" id="KW-1185">Reference proteome</keyword>
<feature type="domain" description="Phage shock protein PspC N-terminal" evidence="3">
    <location>
        <begin position="38"/>
        <end position="93"/>
    </location>
</feature>
<feature type="transmembrane region" description="Helical" evidence="2">
    <location>
        <begin position="436"/>
        <end position="455"/>
    </location>
</feature>
<feature type="compositionally biased region" description="Low complexity" evidence="1">
    <location>
        <begin position="216"/>
        <end position="226"/>
    </location>
</feature>
<evidence type="ECO:0000313" key="6">
    <source>
        <dbReference type="Proteomes" id="UP000576393"/>
    </source>
</evidence>
<dbReference type="InterPro" id="IPR007168">
    <property type="entry name" value="Phageshock_PspC_N"/>
</dbReference>
<accession>A0A852UWW3</accession>
<evidence type="ECO:0000259" key="3">
    <source>
        <dbReference type="Pfam" id="PF04024"/>
    </source>
</evidence>
<dbReference type="Pfam" id="PF04024">
    <property type="entry name" value="PspC"/>
    <property type="match status" value="1"/>
</dbReference>
<feature type="compositionally biased region" description="Low complexity" evidence="1">
    <location>
        <begin position="323"/>
        <end position="333"/>
    </location>
</feature>
<evidence type="ECO:0000313" key="5">
    <source>
        <dbReference type="EMBL" id="NYF40018.1"/>
    </source>
</evidence>
<name>A0A852UWW3_9ACTN</name>
<keyword evidence="2" id="KW-0812">Transmembrane</keyword>
<organism evidence="5 6">
    <name type="scientific">Streptosporangium sandarakinum</name>
    <dbReference type="NCBI Taxonomy" id="1260955"/>
    <lineage>
        <taxon>Bacteria</taxon>
        <taxon>Bacillati</taxon>
        <taxon>Actinomycetota</taxon>
        <taxon>Actinomycetes</taxon>
        <taxon>Streptosporangiales</taxon>
        <taxon>Streptosporangiaceae</taxon>
        <taxon>Streptosporangium</taxon>
    </lineage>
</organism>
<feature type="transmembrane region" description="Helical" evidence="2">
    <location>
        <begin position="64"/>
        <end position="90"/>
    </location>
</feature>
<feature type="transmembrane region" description="Helical" evidence="2">
    <location>
        <begin position="461"/>
        <end position="482"/>
    </location>
</feature>
<comment type="caution">
    <text evidence="5">The sequence shown here is derived from an EMBL/GenBank/DDBJ whole genome shotgun (WGS) entry which is preliminary data.</text>
</comment>
<feature type="compositionally biased region" description="Basic and acidic residues" evidence="1">
    <location>
        <begin position="383"/>
        <end position="395"/>
    </location>
</feature>
<evidence type="ECO:0000256" key="2">
    <source>
        <dbReference type="SAM" id="Phobius"/>
    </source>
</evidence>